<protein>
    <submittedName>
        <fullName evidence="2">Uncharacterized protein</fullName>
    </submittedName>
</protein>
<name>A0A6G1JKW7_9PLEO</name>
<feature type="region of interest" description="Disordered" evidence="1">
    <location>
        <begin position="111"/>
        <end position="148"/>
    </location>
</feature>
<keyword evidence="3" id="KW-1185">Reference proteome</keyword>
<proteinExistence type="predicted"/>
<dbReference type="Proteomes" id="UP000799291">
    <property type="component" value="Unassembled WGS sequence"/>
</dbReference>
<feature type="compositionally biased region" description="Low complexity" evidence="1">
    <location>
        <begin position="116"/>
        <end position="127"/>
    </location>
</feature>
<organism evidence="2 3">
    <name type="scientific">Lentithecium fluviatile CBS 122367</name>
    <dbReference type="NCBI Taxonomy" id="1168545"/>
    <lineage>
        <taxon>Eukaryota</taxon>
        <taxon>Fungi</taxon>
        <taxon>Dikarya</taxon>
        <taxon>Ascomycota</taxon>
        <taxon>Pezizomycotina</taxon>
        <taxon>Dothideomycetes</taxon>
        <taxon>Pleosporomycetidae</taxon>
        <taxon>Pleosporales</taxon>
        <taxon>Massarineae</taxon>
        <taxon>Lentitheciaceae</taxon>
        <taxon>Lentithecium</taxon>
    </lineage>
</organism>
<evidence type="ECO:0000313" key="3">
    <source>
        <dbReference type="Proteomes" id="UP000799291"/>
    </source>
</evidence>
<reference evidence="2" key="1">
    <citation type="journal article" date="2020" name="Stud. Mycol.">
        <title>101 Dothideomycetes genomes: a test case for predicting lifestyles and emergence of pathogens.</title>
        <authorList>
            <person name="Haridas S."/>
            <person name="Albert R."/>
            <person name="Binder M."/>
            <person name="Bloem J."/>
            <person name="Labutti K."/>
            <person name="Salamov A."/>
            <person name="Andreopoulos B."/>
            <person name="Baker S."/>
            <person name="Barry K."/>
            <person name="Bills G."/>
            <person name="Bluhm B."/>
            <person name="Cannon C."/>
            <person name="Castanera R."/>
            <person name="Culley D."/>
            <person name="Daum C."/>
            <person name="Ezra D."/>
            <person name="Gonzalez J."/>
            <person name="Henrissat B."/>
            <person name="Kuo A."/>
            <person name="Liang C."/>
            <person name="Lipzen A."/>
            <person name="Lutzoni F."/>
            <person name="Magnuson J."/>
            <person name="Mondo S."/>
            <person name="Nolan M."/>
            <person name="Ohm R."/>
            <person name="Pangilinan J."/>
            <person name="Park H.-J."/>
            <person name="Ramirez L."/>
            <person name="Alfaro M."/>
            <person name="Sun H."/>
            <person name="Tritt A."/>
            <person name="Yoshinaga Y."/>
            <person name="Zwiers L.-H."/>
            <person name="Turgeon B."/>
            <person name="Goodwin S."/>
            <person name="Spatafora J."/>
            <person name="Crous P."/>
            <person name="Grigoriev I."/>
        </authorList>
    </citation>
    <scope>NUCLEOTIDE SEQUENCE</scope>
    <source>
        <strain evidence="2">CBS 122367</strain>
    </source>
</reference>
<evidence type="ECO:0000256" key="1">
    <source>
        <dbReference type="SAM" id="MobiDB-lite"/>
    </source>
</evidence>
<sequence>MLLLFLHRMRNTMHLSTLTLVRVNHERSFVIAASYSKTNTSTIITSTSAIALTPSFTTVILPNAIPPIVISPIVIPAMHIPPTAIPPPSANLVSLAQVNLAPFHFKPRPSPATRRLPLSPHSESPSLIRPFPPTASTAPHLVKTPTESPQHTFRFAVHEHWDATPTPSFQKQCMFRGEGGWFEAVSRFGRGESVETSSSRGLW</sequence>
<gene>
    <name evidence="2" type="ORF">K458DRAFT_63152</name>
</gene>
<accession>A0A6G1JKW7</accession>
<dbReference type="EMBL" id="MU005570">
    <property type="protein sequence ID" value="KAF2690799.1"/>
    <property type="molecule type" value="Genomic_DNA"/>
</dbReference>
<evidence type="ECO:0000313" key="2">
    <source>
        <dbReference type="EMBL" id="KAF2690799.1"/>
    </source>
</evidence>
<dbReference type="AlphaFoldDB" id="A0A6G1JKW7"/>